<dbReference type="InterPro" id="IPR050300">
    <property type="entry name" value="GDXG_lipolytic_enzyme"/>
</dbReference>
<dbReference type="InterPro" id="IPR013094">
    <property type="entry name" value="AB_hydrolase_3"/>
</dbReference>
<dbReference type="InterPro" id="IPR029058">
    <property type="entry name" value="AB_hydrolase_fold"/>
</dbReference>
<proteinExistence type="predicted"/>
<dbReference type="PANTHER" id="PTHR48081:SF8">
    <property type="entry name" value="ALPHA_BETA HYDROLASE FOLD-3 DOMAIN-CONTAINING PROTEIN-RELATED"/>
    <property type="match status" value="1"/>
</dbReference>
<protein>
    <submittedName>
        <fullName evidence="3">Acetyl esterase</fullName>
    </submittedName>
</protein>
<reference evidence="3 4" key="1">
    <citation type="submission" date="2016-11" db="EMBL/GenBank/DDBJ databases">
        <authorList>
            <person name="Jaros S."/>
            <person name="Januszkiewicz K."/>
            <person name="Wedrychowicz H."/>
        </authorList>
    </citation>
    <scope>NUCLEOTIDE SEQUENCE [LARGE SCALE GENOMIC DNA]</scope>
    <source>
        <strain evidence="3 4">DSM 9297</strain>
    </source>
</reference>
<dbReference type="RefSeq" id="WP_073309939.1">
    <property type="nucleotide sequence ID" value="NZ_FQWV01000006.1"/>
</dbReference>
<accession>A0A1M5SGB9</accession>
<evidence type="ECO:0000313" key="3">
    <source>
        <dbReference type="EMBL" id="SHH37338.1"/>
    </source>
</evidence>
<keyword evidence="1" id="KW-0378">Hydrolase</keyword>
<dbReference type="AlphaFoldDB" id="A0A1M5SGB9"/>
<sequence length="320" mass="34378">MDRDEDLDPEARELLETMDDADVPDLHDLSPREAREFFSDWRGEPTNVPNLATVTDRTVAGYGDGPEVPIRVYTPEGEGPFPVLVYFHGGGWVIGSLDTVDGICRVLVDEADCVVVSVDYRLAPEHPFPAGLEGAIAATEWVADDPEAVDGDGRLAVGGDSAGGNLAAAVALHARETGGPVIDHQTLLYPVVDPTGDWPSYEENVEGYYLEREDIDYFRRHYWRSDLELANSYACPLAACSHADLPSATVVTCGFDPLRDEGVAYAEALADAGVPVDHLHYPSLIHGVAGMLGELGVSAAREVLADTAAALREGFDRSDG</sequence>
<evidence type="ECO:0000313" key="4">
    <source>
        <dbReference type="Proteomes" id="UP000184357"/>
    </source>
</evidence>
<organism evidence="3 4">
    <name type="scientific">Halobaculum gomorrense</name>
    <dbReference type="NCBI Taxonomy" id="43928"/>
    <lineage>
        <taxon>Archaea</taxon>
        <taxon>Methanobacteriati</taxon>
        <taxon>Methanobacteriota</taxon>
        <taxon>Stenosarchaea group</taxon>
        <taxon>Halobacteria</taxon>
        <taxon>Halobacteriales</taxon>
        <taxon>Haloferacaceae</taxon>
        <taxon>Halobaculum</taxon>
    </lineage>
</organism>
<evidence type="ECO:0000259" key="2">
    <source>
        <dbReference type="Pfam" id="PF07859"/>
    </source>
</evidence>
<dbReference type="STRING" id="43928.SAMN05443636_2448"/>
<dbReference type="EMBL" id="FQWV01000006">
    <property type="protein sequence ID" value="SHH37338.1"/>
    <property type="molecule type" value="Genomic_DNA"/>
</dbReference>
<dbReference type="Proteomes" id="UP000184357">
    <property type="component" value="Unassembled WGS sequence"/>
</dbReference>
<dbReference type="PANTHER" id="PTHR48081">
    <property type="entry name" value="AB HYDROLASE SUPERFAMILY PROTEIN C4A8.06C"/>
    <property type="match status" value="1"/>
</dbReference>
<evidence type="ECO:0000256" key="1">
    <source>
        <dbReference type="ARBA" id="ARBA00022801"/>
    </source>
</evidence>
<dbReference type="SUPFAM" id="SSF53474">
    <property type="entry name" value="alpha/beta-Hydrolases"/>
    <property type="match status" value="1"/>
</dbReference>
<name>A0A1M5SGB9_9EURY</name>
<dbReference type="OrthoDB" id="33195at2157"/>
<dbReference type="GO" id="GO:0016787">
    <property type="term" value="F:hydrolase activity"/>
    <property type="evidence" value="ECO:0007669"/>
    <property type="project" value="UniProtKB-KW"/>
</dbReference>
<dbReference type="Pfam" id="PF07859">
    <property type="entry name" value="Abhydrolase_3"/>
    <property type="match status" value="1"/>
</dbReference>
<feature type="domain" description="Alpha/beta hydrolase fold-3" evidence="2">
    <location>
        <begin position="84"/>
        <end position="288"/>
    </location>
</feature>
<gene>
    <name evidence="3" type="ORF">SAMN05443636_2448</name>
</gene>
<dbReference type="Gene3D" id="3.40.50.1820">
    <property type="entry name" value="alpha/beta hydrolase"/>
    <property type="match status" value="1"/>
</dbReference>
<keyword evidence="4" id="KW-1185">Reference proteome</keyword>